<dbReference type="SUPFAM" id="SSF48498">
    <property type="entry name" value="Tetracyclin repressor-like, C-terminal domain"/>
    <property type="match status" value="1"/>
</dbReference>
<feature type="DNA-binding region" description="H-T-H motif" evidence="2">
    <location>
        <begin position="76"/>
        <end position="95"/>
    </location>
</feature>
<dbReference type="PANTHER" id="PTHR30055">
    <property type="entry name" value="HTH-TYPE TRANSCRIPTIONAL REGULATOR RUTR"/>
    <property type="match status" value="1"/>
</dbReference>
<dbReference type="InterPro" id="IPR036271">
    <property type="entry name" value="Tet_transcr_reg_TetR-rel_C_sf"/>
</dbReference>
<reference evidence="5 6" key="1">
    <citation type="submission" date="2020-07" db="EMBL/GenBank/DDBJ databases">
        <title>Sequencing the genomes of 1000 actinobacteria strains.</title>
        <authorList>
            <person name="Klenk H.-P."/>
        </authorList>
    </citation>
    <scope>NUCLEOTIDE SEQUENCE [LARGE SCALE GENOMIC DNA]</scope>
    <source>
        <strain evidence="5 6">DSM 17380</strain>
    </source>
</reference>
<dbReference type="InterPro" id="IPR001647">
    <property type="entry name" value="HTH_TetR"/>
</dbReference>
<evidence type="ECO:0000256" key="1">
    <source>
        <dbReference type="ARBA" id="ARBA00023125"/>
    </source>
</evidence>
<dbReference type="AlphaFoldDB" id="A0A852QYJ1"/>
<feature type="compositionally biased region" description="Low complexity" evidence="3">
    <location>
        <begin position="24"/>
        <end position="46"/>
    </location>
</feature>
<dbReference type="InterPro" id="IPR009057">
    <property type="entry name" value="Homeodomain-like_sf"/>
</dbReference>
<comment type="caution">
    <text evidence="5">The sequence shown here is derived from an EMBL/GenBank/DDBJ whole genome shotgun (WGS) entry which is preliminary data.</text>
</comment>
<evidence type="ECO:0000313" key="6">
    <source>
        <dbReference type="Proteomes" id="UP000586095"/>
    </source>
</evidence>
<evidence type="ECO:0000256" key="3">
    <source>
        <dbReference type="SAM" id="MobiDB-lite"/>
    </source>
</evidence>
<keyword evidence="1 2" id="KW-0238">DNA-binding</keyword>
<dbReference type="GO" id="GO:0003700">
    <property type="term" value="F:DNA-binding transcription factor activity"/>
    <property type="evidence" value="ECO:0007669"/>
    <property type="project" value="TreeGrafter"/>
</dbReference>
<evidence type="ECO:0000256" key="2">
    <source>
        <dbReference type="PROSITE-ProRule" id="PRU00335"/>
    </source>
</evidence>
<protein>
    <submittedName>
        <fullName evidence="5">AcrR family transcriptional regulator</fullName>
    </submittedName>
</protein>
<dbReference type="RefSeq" id="WP_202229194.1">
    <property type="nucleotide sequence ID" value="NZ_BAAALZ010000002.1"/>
</dbReference>
<dbReference type="Pfam" id="PF00440">
    <property type="entry name" value="TetR_N"/>
    <property type="match status" value="1"/>
</dbReference>
<sequence>MHRTLDGRNPVAVRGENLPGDVKAAAAQPAAPAEHPAGPAAQAAAPARRRARVHTRAALLDAAEAIFAERGAPTATIDEICSRAGFTRGAFYSNFRTVTDVFFALYERKTAELLSGASQFEGRVAPGAKPADTLDGFVSELLAVIPADTQWYALRALFGLRAGADPEVAAVLRAHGEDFQHGITPVLARIAEALDSTLEPDIDEAARVVIAAHVGSVLQGPFVDDPESLRHAAVLAALRGVLRPN</sequence>
<feature type="domain" description="HTH tetR-type" evidence="4">
    <location>
        <begin position="53"/>
        <end position="113"/>
    </location>
</feature>
<dbReference type="Proteomes" id="UP000586095">
    <property type="component" value="Unassembled WGS sequence"/>
</dbReference>
<keyword evidence="6" id="KW-1185">Reference proteome</keyword>
<accession>A0A852QYJ1</accession>
<proteinExistence type="predicted"/>
<dbReference type="PRINTS" id="PR00455">
    <property type="entry name" value="HTHTETR"/>
</dbReference>
<dbReference type="Gene3D" id="1.10.357.10">
    <property type="entry name" value="Tetracycline Repressor, domain 2"/>
    <property type="match status" value="1"/>
</dbReference>
<evidence type="ECO:0000313" key="5">
    <source>
        <dbReference type="EMBL" id="NYD26421.1"/>
    </source>
</evidence>
<dbReference type="InterPro" id="IPR050109">
    <property type="entry name" value="HTH-type_TetR-like_transc_reg"/>
</dbReference>
<dbReference type="GO" id="GO:0000976">
    <property type="term" value="F:transcription cis-regulatory region binding"/>
    <property type="evidence" value="ECO:0007669"/>
    <property type="project" value="TreeGrafter"/>
</dbReference>
<dbReference type="EMBL" id="JACCBD010000001">
    <property type="protein sequence ID" value="NYD26421.1"/>
    <property type="molecule type" value="Genomic_DNA"/>
</dbReference>
<evidence type="ECO:0000259" key="4">
    <source>
        <dbReference type="PROSITE" id="PS50977"/>
    </source>
</evidence>
<gene>
    <name evidence="5" type="ORF">BJ960_001224</name>
</gene>
<organism evidence="5 6">
    <name type="scientific">Leucobacter aridicollis</name>
    <dbReference type="NCBI Taxonomy" id="283878"/>
    <lineage>
        <taxon>Bacteria</taxon>
        <taxon>Bacillati</taxon>
        <taxon>Actinomycetota</taxon>
        <taxon>Actinomycetes</taxon>
        <taxon>Micrococcales</taxon>
        <taxon>Microbacteriaceae</taxon>
        <taxon>Leucobacter</taxon>
    </lineage>
</organism>
<dbReference type="PANTHER" id="PTHR30055:SF241">
    <property type="entry name" value="TRANSCRIPTIONAL REGULATORY PROTEIN"/>
    <property type="match status" value="1"/>
</dbReference>
<dbReference type="PROSITE" id="PS50977">
    <property type="entry name" value="HTH_TETR_2"/>
    <property type="match status" value="1"/>
</dbReference>
<name>A0A852QYJ1_9MICO</name>
<feature type="region of interest" description="Disordered" evidence="3">
    <location>
        <begin position="22"/>
        <end position="48"/>
    </location>
</feature>
<dbReference type="SUPFAM" id="SSF46689">
    <property type="entry name" value="Homeodomain-like"/>
    <property type="match status" value="1"/>
</dbReference>